<evidence type="ECO:0000259" key="2">
    <source>
        <dbReference type="Pfam" id="PF07727"/>
    </source>
</evidence>
<name>A0A6L2JDH5_TANCI</name>
<feature type="compositionally biased region" description="Polar residues" evidence="1">
    <location>
        <begin position="365"/>
        <end position="374"/>
    </location>
</feature>
<feature type="region of interest" description="Disordered" evidence="1">
    <location>
        <begin position="1295"/>
        <end position="1328"/>
    </location>
</feature>
<dbReference type="InterPro" id="IPR013103">
    <property type="entry name" value="RVT_2"/>
</dbReference>
<dbReference type="InterPro" id="IPR012337">
    <property type="entry name" value="RNaseH-like_sf"/>
</dbReference>
<evidence type="ECO:0000256" key="1">
    <source>
        <dbReference type="SAM" id="MobiDB-lite"/>
    </source>
</evidence>
<comment type="caution">
    <text evidence="5">The sequence shown here is derived from an EMBL/GenBank/DDBJ whole genome shotgun (WGS) entry which is preliminary data.</text>
</comment>
<feature type="region of interest" description="Disordered" evidence="1">
    <location>
        <begin position="678"/>
        <end position="699"/>
    </location>
</feature>
<dbReference type="Pfam" id="PF25597">
    <property type="entry name" value="SH3_retrovirus"/>
    <property type="match status" value="1"/>
</dbReference>
<dbReference type="Pfam" id="PF22936">
    <property type="entry name" value="Pol_BBD"/>
    <property type="match status" value="1"/>
</dbReference>
<evidence type="ECO:0000259" key="4">
    <source>
        <dbReference type="Pfam" id="PF25597"/>
    </source>
</evidence>
<evidence type="ECO:0000259" key="3">
    <source>
        <dbReference type="Pfam" id="PF22936"/>
    </source>
</evidence>
<feature type="domain" description="Retrovirus-related Pol polyprotein from transposon TNT 1-94-like beta-barrel" evidence="3">
    <location>
        <begin position="384"/>
        <end position="448"/>
    </location>
</feature>
<reference evidence="5" key="1">
    <citation type="journal article" date="2019" name="Sci. Rep.">
        <title>Draft genome of Tanacetum cinerariifolium, the natural source of mosquito coil.</title>
        <authorList>
            <person name="Yamashiro T."/>
            <person name="Shiraishi A."/>
            <person name="Satake H."/>
            <person name="Nakayama K."/>
        </authorList>
    </citation>
    <scope>NUCLEOTIDE SEQUENCE</scope>
</reference>
<accession>A0A6L2JDH5</accession>
<dbReference type="InterPro" id="IPR057670">
    <property type="entry name" value="SH3_retrovirus"/>
</dbReference>
<feature type="region of interest" description="Disordered" evidence="1">
    <location>
        <begin position="1012"/>
        <end position="1075"/>
    </location>
</feature>
<evidence type="ECO:0000313" key="5">
    <source>
        <dbReference type="EMBL" id="GEU35058.1"/>
    </source>
</evidence>
<proteinExistence type="predicted"/>
<gene>
    <name evidence="5" type="ORF">Tci_007036</name>
</gene>
<feature type="domain" description="Retroviral polymerase SH3-like" evidence="4">
    <location>
        <begin position="584"/>
        <end position="629"/>
    </location>
</feature>
<dbReference type="InterPro" id="IPR054722">
    <property type="entry name" value="PolX-like_BBD"/>
</dbReference>
<dbReference type="SUPFAM" id="SSF53098">
    <property type="entry name" value="Ribonuclease H-like"/>
    <property type="match status" value="1"/>
</dbReference>
<feature type="compositionally biased region" description="Low complexity" evidence="1">
    <location>
        <begin position="687"/>
        <end position="699"/>
    </location>
</feature>
<protein>
    <submittedName>
        <fullName evidence="5">Retrotransposon protein, putative, unclassified</fullName>
    </submittedName>
</protein>
<sequence>MLDRTGFASWKQCIRLYRQGKENKVNILKSIDEGPFQMGTFRETLTEGEEGALHLGLKQTRVYSDLSLKDKERGQGNNARGTGAAGNEGAHIRVANVNLDQARKIKCYNCNVLDEDQLLFVAGGQDNDVDEDVDEPSVQDLALNVDNVFQGDKCDAFDYDVDKAPTVQTMFMENLSSADPVYDEAGSSYDLDILFEIQIMITIRMLFASFMKNNKEVHLDYLKHFKESVKTLCEIIEEAKVKRPLDRSLSFACLYTKHSQELLEYVVGTCLKDFNKRDKTQATTLFNKKTQVTFVDQCETSNNNTQKHVEQLNIQKNNVPVLPSTGVNSCTIISGSKPKSNTKKNRISSAKSVNKKKAAEHPRTNKSSLTKANRVDSSISSKCCSKHMTRDRSRLSNFVKKFIETVRFRNDHFGAIMGYGDYVIGDSVISRVYYMKGLRYNLFSVRQFCDFDLEVALSKHSCYVRDTDGVELIKGSCGSSLYTVSVEDMLKSATICLLSKAFKSKSCLWNSPLNHLNFGTINELAIKDLTRGLPRLKFEKGRHFHQKSFLRTPQQNGVVERQNRTLVEASRMMRIFSKALIEDLGKLQPTADIGIFIGYAQSRKGYRIYNKRTQRIMDNIHVQFDELSKPMTPMQLDKDLEILLQPKFNEYLEPPCVERPVSSATTVQVLVILAGTPSSTTIDQDAPSPSHSPSSLELQPPISHHCVAAGTTIIEDNPFAHADNDSFLNVFAPDPSSETDHPLENVIGNLSRPVSTRNNLQPMPYVPPPHHVMIIALKWIYKVKLDENGDVLKNKARLVAKGYRQEEGINFKESFTTVARIEAIRIFIANAASKNMTIYQMDVKTTFLNDEFKEEVYVGYMRLGNELSVSLPDLDKMADENILALAPTRSDDQILPFAAWNTLTYEAKTRAYSFQLDETRFVPDANLLREALEITPINQAHQLVSPPLGDAIMDFVNELGPTKKGRKDKPHVIPYCRFTKPIICHLGRTHNLHQRSASPFYLAEEDLRLAEKGGMKKPATAKQPKPKPAKEKSSKPAPAPKPKVTKEKPSKPSPMKKIMKGADTGKINSGGDTEILQIDEDQGKDIDNQVNLEEKTTELDQNQAGLDLGETYESRPLPMQEFIDEDQARLDPRVSHDKSTKDEPGKLNLDLEVVSMVTVPIHQASSSVPLLSTPINNLSPPKPKLTAFEQKSKTLDNTTQNIGSSVFTLELQDLPYKINQIVNEVVKEVVYVVLQAPIRDRFRELPEAVKKEILHQRMFETDTYKSLPKHMALYEAIEAFMEWANKDECLAEKDKSRKRHCDNQDHPPPLPDSDPKAPMPDTANISDSEDIDSTHLLKIKPMPKWLKPISEEDRPETPKPDWSMEECNRMLMDQVDLVNPEGHRLVPDVRKSLPLGGPPALSISKLKAAHYLDFRLEEQVPSLWNESEHVYDISAAYVDVVFDGAFGGVRDEEVVVGEGLVVISSSLEMLINSCQGGIIVSLIFLEGLDEEALVEFMVQWCEEDVDDDRNEEDELFN</sequence>
<dbReference type="EMBL" id="BKCJ010000649">
    <property type="protein sequence ID" value="GEU35058.1"/>
    <property type="molecule type" value="Genomic_DNA"/>
</dbReference>
<feature type="domain" description="Reverse transcriptase Ty1/copia-type" evidence="2">
    <location>
        <begin position="767"/>
        <end position="858"/>
    </location>
</feature>
<feature type="compositionally biased region" description="Basic and acidic residues" evidence="1">
    <location>
        <begin position="1295"/>
        <end position="1305"/>
    </location>
</feature>
<dbReference type="Pfam" id="PF07727">
    <property type="entry name" value="RVT_2"/>
    <property type="match status" value="1"/>
</dbReference>
<organism evidence="5">
    <name type="scientific">Tanacetum cinerariifolium</name>
    <name type="common">Dalmatian daisy</name>
    <name type="synonym">Chrysanthemum cinerariifolium</name>
    <dbReference type="NCBI Taxonomy" id="118510"/>
    <lineage>
        <taxon>Eukaryota</taxon>
        <taxon>Viridiplantae</taxon>
        <taxon>Streptophyta</taxon>
        <taxon>Embryophyta</taxon>
        <taxon>Tracheophyta</taxon>
        <taxon>Spermatophyta</taxon>
        <taxon>Magnoliopsida</taxon>
        <taxon>eudicotyledons</taxon>
        <taxon>Gunneridae</taxon>
        <taxon>Pentapetalae</taxon>
        <taxon>asterids</taxon>
        <taxon>campanulids</taxon>
        <taxon>Asterales</taxon>
        <taxon>Asteraceae</taxon>
        <taxon>Asteroideae</taxon>
        <taxon>Anthemideae</taxon>
        <taxon>Anthemidinae</taxon>
        <taxon>Tanacetum</taxon>
    </lineage>
</organism>
<feature type="region of interest" description="Disordered" evidence="1">
    <location>
        <begin position="333"/>
        <end position="374"/>
    </location>
</feature>